<name>A0A1C7LL46_GRIFR</name>
<protein>
    <submittedName>
        <fullName evidence="3">Uncharacterized protein</fullName>
    </submittedName>
</protein>
<evidence type="ECO:0000313" key="4">
    <source>
        <dbReference type="Proteomes" id="UP000092993"/>
    </source>
</evidence>
<dbReference type="Proteomes" id="UP000092993">
    <property type="component" value="Unassembled WGS sequence"/>
</dbReference>
<sequence>MAHCSVPLLSELCFRVLLAPPEPTATNTQSAAGQGTQTTILQSLYQCPLEVKAPLVYETLKACVPDAVSKPTEQLSMRKRLRSSSGEKGEALQRVPRMKARENELLLRASGYPAEERWTWEDIIAGVQVGAQGVSGAGVPVLWRGCGRGCLDFLDGEETLPQGDDGPDERMDVDADMGEDEDAVQIVQLGMDGLVDPAEFA</sequence>
<proteinExistence type="predicted"/>
<keyword evidence="4" id="KW-1185">Reference proteome</keyword>
<feature type="chain" id="PRO_5008888645" evidence="2">
    <location>
        <begin position="19"/>
        <end position="201"/>
    </location>
</feature>
<evidence type="ECO:0000313" key="3">
    <source>
        <dbReference type="EMBL" id="OBZ65258.1"/>
    </source>
</evidence>
<evidence type="ECO:0000256" key="2">
    <source>
        <dbReference type="SAM" id="SignalP"/>
    </source>
</evidence>
<gene>
    <name evidence="3" type="ORF">A0H81_14771</name>
</gene>
<dbReference type="EMBL" id="LUGG01000047">
    <property type="protein sequence ID" value="OBZ65258.1"/>
    <property type="molecule type" value="Genomic_DNA"/>
</dbReference>
<feature type="signal peptide" evidence="2">
    <location>
        <begin position="1"/>
        <end position="18"/>
    </location>
</feature>
<evidence type="ECO:0000256" key="1">
    <source>
        <dbReference type="SAM" id="MobiDB-lite"/>
    </source>
</evidence>
<keyword evidence="2" id="KW-0732">Signal</keyword>
<reference evidence="3 4" key="1">
    <citation type="submission" date="2016-03" db="EMBL/GenBank/DDBJ databases">
        <title>Whole genome sequencing of Grifola frondosa 9006-11.</title>
        <authorList>
            <person name="Min B."/>
            <person name="Park H."/>
            <person name="Kim J.-G."/>
            <person name="Cho H."/>
            <person name="Oh Y.-L."/>
            <person name="Kong W.-S."/>
            <person name="Choi I.-G."/>
        </authorList>
    </citation>
    <scope>NUCLEOTIDE SEQUENCE [LARGE SCALE GENOMIC DNA]</scope>
    <source>
        <strain evidence="3 4">9006-11</strain>
    </source>
</reference>
<feature type="region of interest" description="Disordered" evidence="1">
    <location>
        <begin position="74"/>
        <end position="94"/>
    </location>
</feature>
<dbReference type="STRING" id="5627.A0A1C7LL46"/>
<dbReference type="OrthoDB" id="660555at2759"/>
<comment type="caution">
    <text evidence="3">The sequence shown here is derived from an EMBL/GenBank/DDBJ whole genome shotgun (WGS) entry which is preliminary data.</text>
</comment>
<dbReference type="AlphaFoldDB" id="A0A1C7LL46"/>
<organism evidence="3 4">
    <name type="scientific">Grifola frondosa</name>
    <name type="common">Maitake</name>
    <name type="synonym">Polyporus frondosus</name>
    <dbReference type="NCBI Taxonomy" id="5627"/>
    <lineage>
        <taxon>Eukaryota</taxon>
        <taxon>Fungi</taxon>
        <taxon>Dikarya</taxon>
        <taxon>Basidiomycota</taxon>
        <taxon>Agaricomycotina</taxon>
        <taxon>Agaricomycetes</taxon>
        <taxon>Polyporales</taxon>
        <taxon>Grifolaceae</taxon>
        <taxon>Grifola</taxon>
    </lineage>
</organism>
<accession>A0A1C7LL46</accession>